<keyword evidence="1" id="KW-0732">Signal</keyword>
<keyword evidence="3" id="KW-1185">Reference proteome</keyword>
<evidence type="ECO:0000256" key="1">
    <source>
        <dbReference type="SAM" id="SignalP"/>
    </source>
</evidence>
<dbReference type="Proteomes" id="UP000198432">
    <property type="component" value="Unassembled WGS sequence"/>
</dbReference>
<name>A0A239KJV9_9BACT</name>
<protein>
    <submittedName>
        <fullName evidence="2">Minor curlin subunit</fullName>
    </submittedName>
</protein>
<feature type="chain" id="PRO_5012037387" evidence="1">
    <location>
        <begin position="21"/>
        <end position="190"/>
    </location>
</feature>
<accession>A0A239KJV9</accession>
<sequence>MKRAFALLFACILLQTGAYSQSIGSEAQLMKSVNAARISELAQGQATKQDVRVIQDGDRNHAAVFQRNSAAVPNAAFITQVGDFNTIVLQQSGQRNQVNATQLGVSNSYRGEIDGVSNTSTVYQQGTANEINQQVQGMDLEYTLIQQGNNNSINQIETSPQSRPYTVIQQGNNMNITIEQSSWAVPVKIK</sequence>
<feature type="signal peptide" evidence="1">
    <location>
        <begin position="1"/>
        <end position="20"/>
    </location>
</feature>
<evidence type="ECO:0000313" key="2">
    <source>
        <dbReference type="EMBL" id="SNT17998.1"/>
    </source>
</evidence>
<gene>
    <name evidence="2" type="ORF">SAMN06296052_12921</name>
</gene>
<evidence type="ECO:0000313" key="3">
    <source>
        <dbReference type="Proteomes" id="UP000198432"/>
    </source>
</evidence>
<proteinExistence type="predicted"/>
<dbReference type="OrthoDB" id="852801at2"/>
<organism evidence="2 3">
    <name type="scientific">Pontibacter ummariensis</name>
    <dbReference type="NCBI Taxonomy" id="1610492"/>
    <lineage>
        <taxon>Bacteria</taxon>
        <taxon>Pseudomonadati</taxon>
        <taxon>Bacteroidota</taxon>
        <taxon>Cytophagia</taxon>
        <taxon>Cytophagales</taxon>
        <taxon>Hymenobacteraceae</taxon>
        <taxon>Pontibacter</taxon>
    </lineage>
</organism>
<dbReference type="RefSeq" id="WP_089321372.1">
    <property type="nucleotide sequence ID" value="NZ_FZOQ01000029.1"/>
</dbReference>
<dbReference type="AlphaFoldDB" id="A0A239KJV9"/>
<reference evidence="3" key="1">
    <citation type="submission" date="2017-06" db="EMBL/GenBank/DDBJ databases">
        <authorList>
            <person name="Varghese N."/>
            <person name="Submissions S."/>
        </authorList>
    </citation>
    <scope>NUCLEOTIDE SEQUENCE [LARGE SCALE GENOMIC DNA]</scope>
    <source>
        <strain evidence="3">NKM1</strain>
    </source>
</reference>
<dbReference type="EMBL" id="FZOQ01000029">
    <property type="protein sequence ID" value="SNT17998.1"/>
    <property type="molecule type" value="Genomic_DNA"/>
</dbReference>